<accession>A0A9N9CYN4</accession>
<evidence type="ECO:0000313" key="3">
    <source>
        <dbReference type="EMBL" id="CAG8616838.1"/>
    </source>
</evidence>
<evidence type="ECO:0000256" key="1">
    <source>
        <dbReference type="SAM" id="Coils"/>
    </source>
</evidence>
<organism evidence="3 4">
    <name type="scientific">Ambispora leptoticha</name>
    <dbReference type="NCBI Taxonomy" id="144679"/>
    <lineage>
        <taxon>Eukaryota</taxon>
        <taxon>Fungi</taxon>
        <taxon>Fungi incertae sedis</taxon>
        <taxon>Mucoromycota</taxon>
        <taxon>Glomeromycotina</taxon>
        <taxon>Glomeromycetes</taxon>
        <taxon>Archaeosporales</taxon>
        <taxon>Ambisporaceae</taxon>
        <taxon>Ambispora</taxon>
    </lineage>
</organism>
<sequence length="173" mass="19081">PKPPTSKTQPKPSGETGKIFLITDNKKQPKPEISPPLALTTHTPTDKEAILLVKIKQLEEQLKQIQTERDALPITSPVTKTQLLPAIRTRIKQGSNYPITTLESKKLASLKKGIAEMEKEKKAGKKEPLTAVEVICSHEDIERTRKKPGFPSLDFTAKFILSPVPTLASVAET</sequence>
<proteinExistence type="predicted"/>
<name>A0A9N9CYN4_9GLOM</name>
<keyword evidence="4" id="KW-1185">Reference proteome</keyword>
<feature type="coiled-coil region" evidence="1">
    <location>
        <begin position="48"/>
        <end position="75"/>
    </location>
</feature>
<evidence type="ECO:0000313" key="4">
    <source>
        <dbReference type="Proteomes" id="UP000789508"/>
    </source>
</evidence>
<keyword evidence="1" id="KW-0175">Coiled coil</keyword>
<evidence type="ECO:0000256" key="2">
    <source>
        <dbReference type="SAM" id="MobiDB-lite"/>
    </source>
</evidence>
<feature type="compositionally biased region" description="Low complexity" evidence="2">
    <location>
        <begin position="1"/>
        <end position="13"/>
    </location>
</feature>
<feature type="region of interest" description="Disordered" evidence="2">
    <location>
        <begin position="1"/>
        <end position="41"/>
    </location>
</feature>
<gene>
    <name evidence="3" type="ORF">ALEPTO_LOCUS8794</name>
</gene>
<reference evidence="3" key="1">
    <citation type="submission" date="2021-06" db="EMBL/GenBank/DDBJ databases">
        <authorList>
            <person name="Kallberg Y."/>
            <person name="Tangrot J."/>
            <person name="Rosling A."/>
        </authorList>
    </citation>
    <scope>NUCLEOTIDE SEQUENCE</scope>
    <source>
        <strain evidence="3">FL130A</strain>
    </source>
</reference>
<dbReference type="Proteomes" id="UP000789508">
    <property type="component" value="Unassembled WGS sequence"/>
</dbReference>
<comment type="caution">
    <text evidence="3">The sequence shown here is derived from an EMBL/GenBank/DDBJ whole genome shotgun (WGS) entry which is preliminary data.</text>
</comment>
<feature type="non-terminal residue" evidence="3">
    <location>
        <position position="173"/>
    </location>
</feature>
<dbReference type="AlphaFoldDB" id="A0A9N9CYN4"/>
<dbReference type="EMBL" id="CAJVPS010005607">
    <property type="protein sequence ID" value="CAG8616838.1"/>
    <property type="molecule type" value="Genomic_DNA"/>
</dbReference>
<protein>
    <submittedName>
        <fullName evidence="3">187_t:CDS:1</fullName>
    </submittedName>
</protein>